<reference evidence="6" key="1">
    <citation type="submission" date="2020-10" db="EMBL/GenBank/DDBJ databases">
        <authorList>
            <person name="Gilroy R."/>
        </authorList>
    </citation>
    <scope>NUCLEOTIDE SEQUENCE</scope>
    <source>
        <strain evidence="6">CHK154-7741</strain>
    </source>
</reference>
<comment type="subunit">
    <text evidence="5">Homodimer. Interacts with FtsZ.</text>
</comment>
<evidence type="ECO:0000256" key="2">
    <source>
        <dbReference type="ARBA" id="ARBA00023210"/>
    </source>
</evidence>
<evidence type="ECO:0000256" key="5">
    <source>
        <dbReference type="HAMAP-Rule" id="MF_01197"/>
    </source>
</evidence>
<sequence length="161" mass="17923">MAGVSDKIKSIVGFLTSGFESRDDIFEDMANEMDEYPVSDNLALEPMYSSKQTQAPASNVVSHPGFKGYEVCVSEPRSYEESVSIVKQLKEKKTIILNLHLLDKEQAMRIVDFLCGATHALNGNQQKIGDSVFIFTPSNVALSSESQKSKFIRDALWNQPQ</sequence>
<comment type="caution">
    <text evidence="6">The sequence shown here is derived from an EMBL/GenBank/DDBJ whole genome shotgun (WGS) entry which is preliminary data.</text>
</comment>
<dbReference type="InterPro" id="IPR038594">
    <property type="entry name" value="SepF-like_sf"/>
</dbReference>
<dbReference type="GO" id="GO:0000917">
    <property type="term" value="P:division septum assembly"/>
    <property type="evidence" value="ECO:0007669"/>
    <property type="project" value="UniProtKB-KW"/>
</dbReference>
<dbReference type="PANTHER" id="PTHR35798:SF1">
    <property type="entry name" value="CELL DIVISION PROTEIN SEPF"/>
    <property type="match status" value="1"/>
</dbReference>
<evidence type="ECO:0000256" key="3">
    <source>
        <dbReference type="ARBA" id="ARBA00023306"/>
    </source>
</evidence>
<dbReference type="GO" id="GO:0005737">
    <property type="term" value="C:cytoplasm"/>
    <property type="evidence" value="ECO:0007669"/>
    <property type="project" value="UniProtKB-SubCell"/>
</dbReference>
<keyword evidence="2 5" id="KW-0717">Septation</keyword>
<dbReference type="InterPro" id="IPR007561">
    <property type="entry name" value="Cell_div_SepF/SepF-rel"/>
</dbReference>
<evidence type="ECO:0000256" key="4">
    <source>
        <dbReference type="ARBA" id="ARBA00044936"/>
    </source>
</evidence>
<protein>
    <recommendedName>
        <fullName evidence="5">Cell division protein SepF</fullName>
    </recommendedName>
</protein>
<comment type="similarity">
    <text evidence="5">Belongs to the SepF family.</text>
</comment>
<dbReference type="PANTHER" id="PTHR35798">
    <property type="entry name" value="CELL DIVISION PROTEIN SEPF"/>
    <property type="match status" value="1"/>
</dbReference>
<organism evidence="6 7">
    <name type="scientific">Candidatus Limenecus avicola</name>
    <dbReference type="NCBI Taxonomy" id="2840847"/>
    <lineage>
        <taxon>Bacteria</taxon>
        <taxon>Bacillati</taxon>
        <taxon>Bacillota</taxon>
        <taxon>Clostridia</taxon>
        <taxon>Eubacteriales</taxon>
        <taxon>Clostridiaceae</taxon>
        <taxon>Clostridiaceae incertae sedis</taxon>
        <taxon>Candidatus Limenecus</taxon>
    </lineage>
</organism>
<dbReference type="EMBL" id="DVOD01000015">
    <property type="protein sequence ID" value="HIU91907.1"/>
    <property type="molecule type" value="Genomic_DNA"/>
</dbReference>
<evidence type="ECO:0000256" key="1">
    <source>
        <dbReference type="ARBA" id="ARBA00022618"/>
    </source>
</evidence>
<comment type="subcellular location">
    <subcellularLocation>
        <location evidence="5">Cytoplasm</location>
    </subcellularLocation>
    <text evidence="5">Localizes to the division site, in a FtsZ-dependent manner.</text>
</comment>
<dbReference type="GO" id="GO:0043093">
    <property type="term" value="P:FtsZ-dependent cytokinesis"/>
    <property type="evidence" value="ECO:0007669"/>
    <property type="project" value="UniProtKB-UniRule"/>
</dbReference>
<dbReference type="HAMAP" id="MF_01197">
    <property type="entry name" value="SepF"/>
    <property type="match status" value="1"/>
</dbReference>
<comment type="function">
    <text evidence="4 5">Cell division protein that is part of the divisome complex and is recruited early to the Z-ring. Probably stimulates Z-ring formation, perhaps through the cross-linking of FtsZ protofilaments. Its function overlaps with FtsA.</text>
</comment>
<dbReference type="Gene3D" id="3.30.110.150">
    <property type="entry name" value="SepF-like protein"/>
    <property type="match status" value="1"/>
</dbReference>
<evidence type="ECO:0000313" key="6">
    <source>
        <dbReference type="EMBL" id="HIU91907.1"/>
    </source>
</evidence>
<dbReference type="Pfam" id="PF04472">
    <property type="entry name" value="SepF"/>
    <property type="match status" value="1"/>
</dbReference>
<keyword evidence="5" id="KW-0963">Cytoplasm</keyword>
<gene>
    <name evidence="5" type="primary">sepF</name>
    <name evidence="6" type="ORF">IAD26_02100</name>
</gene>
<keyword evidence="3 5" id="KW-0131">Cell cycle</keyword>
<accession>A0A9D1MYN5</accession>
<proteinExistence type="inferred from homology"/>
<dbReference type="AlphaFoldDB" id="A0A9D1MYN5"/>
<name>A0A9D1MYN5_9CLOT</name>
<dbReference type="Proteomes" id="UP000886748">
    <property type="component" value="Unassembled WGS sequence"/>
</dbReference>
<reference evidence="6" key="2">
    <citation type="journal article" date="2021" name="PeerJ">
        <title>Extensive microbial diversity within the chicken gut microbiome revealed by metagenomics and culture.</title>
        <authorList>
            <person name="Gilroy R."/>
            <person name="Ravi A."/>
            <person name="Getino M."/>
            <person name="Pursley I."/>
            <person name="Horton D.L."/>
            <person name="Alikhan N.F."/>
            <person name="Baker D."/>
            <person name="Gharbi K."/>
            <person name="Hall N."/>
            <person name="Watson M."/>
            <person name="Adriaenssens E.M."/>
            <person name="Foster-Nyarko E."/>
            <person name="Jarju S."/>
            <person name="Secka A."/>
            <person name="Antonio M."/>
            <person name="Oren A."/>
            <person name="Chaudhuri R.R."/>
            <person name="La Ragione R."/>
            <person name="Hildebrand F."/>
            <person name="Pallen M.J."/>
        </authorList>
    </citation>
    <scope>NUCLEOTIDE SEQUENCE</scope>
    <source>
        <strain evidence="6">CHK154-7741</strain>
    </source>
</reference>
<dbReference type="InterPro" id="IPR023052">
    <property type="entry name" value="Cell_div_SepF"/>
</dbReference>
<keyword evidence="1 5" id="KW-0132">Cell division</keyword>
<evidence type="ECO:0000313" key="7">
    <source>
        <dbReference type="Proteomes" id="UP000886748"/>
    </source>
</evidence>